<dbReference type="GO" id="GO:0009653">
    <property type="term" value="P:anatomical structure morphogenesis"/>
    <property type="evidence" value="ECO:0007669"/>
    <property type="project" value="TreeGrafter"/>
</dbReference>
<protein>
    <submittedName>
        <fullName evidence="4">Winged helix DNA-binding domain-containing protein</fullName>
    </submittedName>
</protein>
<dbReference type="InterPro" id="IPR001766">
    <property type="entry name" value="Fork_head_dom"/>
</dbReference>
<dbReference type="GO" id="GO:0005634">
    <property type="term" value="C:nucleus"/>
    <property type="evidence" value="ECO:0007669"/>
    <property type="project" value="UniProtKB-SubCell"/>
</dbReference>
<comment type="subcellular location">
    <subcellularLocation>
        <location evidence="2">Nucleus</location>
    </subcellularLocation>
</comment>
<feature type="non-terminal residue" evidence="4">
    <location>
        <position position="89"/>
    </location>
</feature>
<dbReference type="PRINTS" id="PR00053">
    <property type="entry name" value="FORKHEAD"/>
</dbReference>
<dbReference type="OrthoDB" id="5954824at2759"/>
<accession>A0A4S8MNB7</accession>
<dbReference type="GO" id="GO:0000981">
    <property type="term" value="F:DNA-binding transcription factor activity, RNA polymerase II-specific"/>
    <property type="evidence" value="ECO:0007669"/>
    <property type="project" value="TreeGrafter"/>
</dbReference>
<name>A0A4S8MNB7_DENBC</name>
<evidence type="ECO:0000259" key="3">
    <source>
        <dbReference type="PROSITE" id="PS50039"/>
    </source>
</evidence>
<dbReference type="InterPro" id="IPR050211">
    <property type="entry name" value="FOX_domain-containing"/>
</dbReference>
<proteinExistence type="predicted"/>
<dbReference type="EMBL" id="ML179056">
    <property type="protein sequence ID" value="THV04437.1"/>
    <property type="molecule type" value="Genomic_DNA"/>
</dbReference>
<keyword evidence="5" id="KW-1185">Reference proteome</keyword>
<dbReference type="SMART" id="SM00339">
    <property type="entry name" value="FH"/>
    <property type="match status" value="1"/>
</dbReference>
<gene>
    <name evidence="4" type="ORF">K435DRAFT_568208</name>
</gene>
<dbReference type="InterPro" id="IPR036388">
    <property type="entry name" value="WH-like_DNA-bd_sf"/>
</dbReference>
<keyword evidence="1 2" id="KW-0238">DNA-binding</keyword>
<feature type="non-terminal residue" evidence="4">
    <location>
        <position position="1"/>
    </location>
</feature>
<dbReference type="PANTHER" id="PTHR11829">
    <property type="entry name" value="FORKHEAD BOX PROTEIN"/>
    <property type="match status" value="1"/>
</dbReference>
<evidence type="ECO:0000256" key="2">
    <source>
        <dbReference type="PROSITE-ProRule" id="PRU00089"/>
    </source>
</evidence>
<feature type="domain" description="Fork-head" evidence="3">
    <location>
        <begin position="14"/>
        <end position="89"/>
    </location>
</feature>
<dbReference type="AlphaFoldDB" id="A0A4S8MNB7"/>
<organism evidence="4 5">
    <name type="scientific">Dendrothele bispora (strain CBS 962.96)</name>
    <dbReference type="NCBI Taxonomy" id="1314807"/>
    <lineage>
        <taxon>Eukaryota</taxon>
        <taxon>Fungi</taxon>
        <taxon>Dikarya</taxon>
        <taxon>Basidiomycota</taxon>
        <taxon>Agaricomycotina</taxon>
        <taxon>Agaricomycetes</taxon>
        <taxon>Agaricomycetidae</taxon>
        <taxon>Agaricales</taxon>
        <taxon>Agaricales incertae sedis</taxon>
        <taxon>Dendrothele</taxon>
    </lineage>
</organism>
<dbReference type="Gene3D" id="1.10.10.10">
    <property type="entry name" value="Winged helix-like DNA-binding domain superfamily/Winged helix DNA-binding domain"/>
    <property type="match status" value="1"/>
</dbReference>
<sequence length="89" mass="10173">LSLDALPDPAPGQRPVEPLHLLAALAIYASPNRRLTLNEIKAAIQRRFEFFRKDSRWEGSLRHTLSLQGVFRRIEKPINVPGRGAYWVL</sequence>
<reference evidence="4 5" key="1">
    <citation type="journal article" date="2019" name="Nat. Ecol. Evol.">
        <title>Megaphylogeny resolves global patterns of mushroom evolution.</title>
        <authorList>
            <person name="Varga T."/>
            <person name="Krizsan K."/>
            <person name="Foldi C."/>
            <person name="Dima B."/>
            <person name="Sanchez-Garcia M."/>
            <person name="Sanchez-Ramirez S."/>
            <person name="Szollosi G.J."/>
            <person name="Szarkandi J.G."/>
            <person name="Papp V."/>
            <person name="Albert L."/>
            <person name="Andreopoulos W."/>
            <person name="Angelini C."/>
            <person name="Antonin V."/>
            <person name="Barry K.W."/>
            <person name="Bougher N.L."/>
            <person name="Buchanan P."/>
            <person name="Buyck B."/>
            <person name="Bense V."/>
            <person name="Catcheside P."/>
            <person name="Chovatia M."/>
            <person name="Cooper J."/>
            <person name="Damon W."/>
            <person name="Desjardin D."/>
            <person name="Finy P."/>
            <person name="Geml J."/>
            <person name="Haridas S."/>
            <person name="Hughes K."/>
            <person name="Justo A."/>
            <person name="Karasinski D."/>
            <person name="Kautmanova I."/>
            <person name="Kiss B."/>
            <person name="Kocsube S."/>
            <person name="Kotiranta H."/>
            <person name="LaButti K.M."/>
            <person name="Lechner B.E."/>
            <person name="Liimatainen K."/>
            <person name="Lipzen A."/>
            <person name="Lukacs Z."/>
            <person name="Mihaltcheva S."/>
            <person name="Morgado L.N."/>
            <person name="Niskanen T."/>
            <person name="Noordeloos M.E."/>
            <person name="Ohm R.A."/>
            <person name="Ortiz-Santana B."/>
            <person name="Ovrebo C."/>
            <person name="Racz N."/>
            <person name="Riley R."/>
            <person name="Savchenko A."/>
            <person name="Shiryaev A."/>
            <person name="Soop K."/>
            <person name="Spirin V."/>
            <person name="Szebenyi C."/>
            <person name="Tomsovsky M."/>
            <person name="Tulloss R.E."/>
            <person name="Uehling J."/>
            <person name="Grigoriev I.V."/>
            <person name="Vagvolgyi C."/>
            <person name="Papp T."/>
            <person name="Martin F.M."/>
            <person name="Miettinen O."/>
            <person name="Hibbett D.S."/>
            <person name="Nagy L.G."/>
        </authorList>
    </citation>
    <scope>NUCLEOTIDE SEQUENCE [LARGE SCALE GENOMIC DNA]</scope>
    <source>
        <strain evidence="4 5">CBS 962.96</strain>
    </source>
</reference>
<dbReference type="CDD" id="cd00059">
    <property type="entry name" value="FH_FOX"/>
    <property type="match status" value="1"/>
</dbReference>
<dbReference type="GO" id="GO:0000978">
    <property type="term" value="F:RNA polymerase II cis-regulatory region sequence-specific DNA binding"/>
    <property type="evidence" value="ECO:0007669"/>
    <property type="project" value="TreeGrafter"/>
</dbReference>
<evidence type="ECO:0000313" key="4">
    <source>
        <dbReference type="EMBL" id="THV04437.1"/>
    </source>
</evidence>
<dbReference type="Proteomes" id="UP000297245">
    <property type="component" value="Unassembled WGS sequence"/>
</dbReference>
<dbReference type="PROSITE" id="PS50039">
    <property type="entry name" value="FORK_HEAD_3"/>
    <property type="match status" value="1"/>
</dbReference>
<evidence type="ECO:0000256" key="1">
    <source>
        <dbReference type="ARBA" id="ARBA00023125"/>
    </source>
</evidence>
<feature type="DNA-binding region" description="Fork-head" evidence="2">
    <location>
        <begin position="14"/>
        <end position="89"/>
    </location>
</feature>
<dbReference type="PANTHER" id="PTHR11829:SF343">
    <property type="entry name" value="FORK-HEAD DOMAIN-CONTAINING PROTEIN"/>
    <property type="match status" value="1"/>
</dbReference>
<keyword evidence="2" id="KW-0539">Nucleus</keyword>
<evidence type="ECO:0000313" key="5">
    <source>
        <dbReference type="Proteomes" id="UP000297245"/>
    </source>
</evidence>
<dbReference type="Pfam" id="PF00250">
    <property type="entry name" value="Forkhead"/>
    <property type="match status" value="1"/>
</dbReference>
<dbReference type="GO" id="GO:0030154">
    <property type="term" value="P:cell differentiation"/>
    <property type="evidence" value="ECO:0007669"/>
    <property type="project" value="TreeGrafter"/>
</dbReference>
<dbReference type="SUPFAM" id="SSF46785">
    <property type="entry name" value="Winged helix' DNA-binding domain"/>
    <property type="match status" value="1"/>
</dbReference>
<dbReference type="InterPro" id="IPR036390">
    <property type="entry name" value="WH_DNA-bd_sf"/>
</dbReference>